<dbReference type="EMBL" id="VYZN01000009">
    <property type="protein sequence ID" value="KAE9543042.1"/>
    <property type="molecule type" value="Genomic_DNA"/>
</dbReference>
<gene>
    <name evidence="2" type="ORF">AGLY_002953</name>
</gene>
<name>A0A6G0U431_APHGL</name>
<accession>A0A6G0U431</accession>
<evidence type="ECO:0000313" key="3">
    <source>
        <dbReference type="Proteomes" id="UP000475862"/>
    </source>
</evidence>
<protein>
    <submittedName>
        <fullName evidence="2">Uncharacterized protein</fullName>
    </submittedName>
</protein>
<proteinExistence type="predicted"/>
<evidence type="ECO:0000256" key="1">
    <source>
        <dbReference type="SAM" id="MobiDB-lite"/>
    </source>
</evidence>
<sequence length="198" mass="22204">MFVCERPGSDAILTSPNSRRRPVQSRRRRALVAAVTDDDDDDDDCCIPDRWRILRGGPGSARRPRHARSIRPGLPTRLCRRYGRTSPSAPSEGRGCTRARMRRLERNVRKDVAGTDGQTDCRSGLIEPSADRGQTAKRLAEGRREEGGRTDTRKRSRRRAQTAFARSLSISRLASAHTRRQPDGQATWARQGIGAYII</sequence>
<organism evidence="2 3">
    <name type="scientific">Aphis glycines</name>
    <name type="common">Soybean aphid</name>
    <dbReference type="NCBI Taxonomy" id="307491"/>
    <lineage>
        <taxon>Eukaryota</taxon>
        <taxon>Metazoa</taxon>
        <taxon>Ecdysozoa</taxon>
        <taxon>Arthropoda</taxon>
        <taxon>Hexapoda</taxon>
        <taxon>Insecta</taxon>
        <taxon>Pterygota</taxon>
        <taxon>Neoptera</taxon>
        <taxon>Paraneoptera</taxon>
        <taxon>Hemiptera</taxon>
        <taxon>Sternorrhyncha</taxon>
        <taxon>Aphidomorpha</taxon>
        <taxon>Aphidoidea</taxon>
        <taxon>Aphididae</taxon>
        <taxon>Aphidini</taxon>
        <taxon>Aphis</taxon>
        <taxon>Aphis</taxon>
    </lineage>
</organism>
<evidence type="ECO:0000313" key="2">
    <source>
        <dbReference type="EMBL" id="KAE9543042.1"/>
    </source>
</evidence>
<dbReference type="Proteomes" id="UP000475862">
    <property type="component" value="Unassembled WGS sequence"/>
</dbReference>
<feature type="region of interest" description="Disordered" evidence="1">
    <location>
        <begin position="123"/>
        <end position="162"/>
    </location>
</feature>
<reference evidence="2 3" key="1">
    <citation type="submission" date="2019-08" db="EMBL/GenBank/DDBJ databases">
        <title>The genome of the soybean aphid Biotype 1, its phylome, world population structure and adaptation to the North American continent.</title>
        <authorList>
            <person name="Giordano R."/>
            <person name="Donthu R.K."/>
            <person name="Hernandez A.G."/>
            <person name="Wright C.L."/>
            <person name="Zimin A.V."/>
        </authorList>
    </citation>
    <scope>NUCLEOTIDE SEQUENCE [LARGE SCALE GENOMIC DNA]</scope>
    <source>
        <tissue evidence="2">Whole aphids</tissue>
    </source>
</reference>
<feature type="region of interest" description="Disordered" evidence="1">
    <location>
        <begin position="6"/>
        <end position="25"/>
    </location>
</feature>
<feature type="compositionally biased region" description="Basic and acidic residues" evidence="1">
    <location>
        <begin position="138"/>
        <end position="153"/>
    </location>
</feature>
<keyword evidence="3" id="KW-1185">Reference proteome</keyword>
<comment type="caution">
    <text evidence="2">The sequence shown here is derived from an EMBL/GenBank/DDBJ whole genome shotgun (WGS) entry which is preliminary data.</text>
</comment>
<dbReference type="AlphaFoldDB" id="A0A6G0U431"/>